<evidence type="ECO:0000256" key="1">
    <source>
        <dbReference type="SAM" id="MobiDB-lite"/>
    </source>
</evidence>
<dbReference type="Pfam" id="PF13584">
    <property type="entry name" value="BatD"/>
    <property type="match status" value="2"/>
</dbReference>
<feature type="compositionally biased region" description="Low complexity" evidence="1">
    <location>
        <begin position="436"/>
        <end position="448"/>
    </location>
</feature>
<feature type="region of interest" description="Disordered" evidence="1">
    <location>
        <begin position="132"/>
        <end position="166"/>
    </location>
</feature>
<accession>A0A2H3P4B2</accession>
<protein>
    <recommendedName>
        <fullName evidence="5">Protein BatD</fullName>
    </recommendedName>
</protein>
<dbReference type="PANTHER" id="PTHR40940:SF2">
    <property type="entry name" value="BATD"/>
    <property type="match status" value="1"/>
</dbReference>
<name>A0A2H3P4B2_9BACT</name>
<evidence type="ECO:0008006" key="5">
    <source>
        <dbReference type="Google" id="ProtNLM"/>
    </source>
</evidence>
<dbReference type="PANTHER" id="PTHR40940">
    <property type="entry name" value="PROTEIN BATD-RELATED"/>
    <property type="match status" value="1"/>
</dbReference>
<feature type="region of interest" description="Disordered" evidence="1">
    <location>
        <begin position="427"/>
        <end position="448"/>
    </location>
</feature>
<keyword evidence="2" id="KW-0732">Signal</keyword>
<feature type="compositionally biased region" description="Polar residues" evidence="1">
    <location>
        <begin position="489"/>
        <end position="514"/>
    </location>
</feature>
<feature type="region of interest" description="Disordered" evidence="1">
    <location>
        <begin position="489"/>
        <end position="515"/>
    </location>
</feature>
<proteinExistence type="predicted"/>
<dbReference type="RefSeq" id="WP_098063180.1">
    <property type="nucleotide sequence ID" value="NZ_PDEP01000015.1"/>
</dbReference>
<dbReference type="AlphaFoldDB" id="A0A2H3P4B2"/>
<feature type="chain" id="PRO_5013655662" description="Protein BatD" evidence="2">
    <location>
        <begin position="23"/>
        <end position="640"/>
    </location>
</feature>
<comment type="caution">
    <text evidence="3">The sequence shown here is derived from an EMBL/GenBank/DDBJ whole genome shotgun (WGS) entry which is preliminary data.</text>
</comment>
<dbReference type="OrthoDB" id="2079210at2"/>
<reference evidence="3 4" key="1">
    <citation type="submission" date="2017-10" db="EMBL/GenBank/DDBJ databases">
        <title>Draft genome of Longimonas halophila.</title>
        <authorList>
            <person name="Goh K.M."/>
            <person name="Shamsir M.S."/>
            <person name="Lim S.W."/>
        </authorList>
    </citation>
    <scope>NUCLEOTIDE SEQUENCE [LARGE SCALE GENOMIC DNA]</scope>
    <source>
        <strain evidence="3 4">KCTC 42399</strain>
    </source>
</reference>
<feature type="signal peptide" evidence="2">
    <location>
        <begin position="1"/>
        <end position="22"/>
    </location>
</feature>
<dbReference type="InterPro" id="IPR025738">
    <property type="entry name" value="BatD"/>
</dbReference>
<evidence type="ECO:0000313" key="4">
    <source>
        <dbReference type="Proteomes" id="UP000221024"/>
    </source>
</evidence>
<keyword evidence="4" id="KW-1185">Reference proteome</keyword>
<sequence length="640" mass="69364">MPVRVLLGIAMLALWSIGPAQGQSAVQVEAQVDAYTIGSEERITYSLQIQGAPLASIRTPEPPPTSNLVLLNATPATEQHAHERNGRSERVVTFSWRYRPMRLGTATFDPVTVQIGTQTVSTGTIDVEVVPQSTRTGMPPTGHGSGGASEAARGPQRETNGATEPLISDDDLFIDVTPADTAVFVGEQVPIEYRLYFRPGIRLRQSRLAEAWEAPGFWREELEVNGQPQPDTPNATYRYIVIKRVATFPTRAGSLRVRPLRVETEATPGLGMATADQIMPMQRAFEDLMLASPPVQVTAQPVPEEDAPASFRGAVGAFQWERRPVPSDVAVGEGLSVTLTVEGTGNLYAVEAPPLRLPQHVDVMGPRTETTFERTQGYLHGTRTFTYTLVPRTAEPFVVPALSWSHFDPEVESFITHNAKAVPVHVQPRDNAPNVSPAEQSPAAQSSPNTGGWFRWALLLSGTLTLGAAGAWAYWKWGAVLLTRLRRSPTQEQRTSGPQGSTQEDAEASQSSGKIDTAAADPAMKQAQIHLDAAQHALRAGTTAAFYRALERAVVELVAQRLNRSPNGLARHELFAVLDAHGIDRPVRETAEELLHACDQARFSPAHPSHDSRLAALDAAHTLVLHLDAALPEGRPAVAD</sequence>
<dbReference type="Proteomes" id="UP000221024">
    <property type="component" value="Unassembled WGS sequence"/>
</dbReference>
<dbReference type="EMBL" id="PDEP01000015">
    <property type="protein sequence ID" value="PEN05229.1"/>
    <property type="molecule type" value="Genomic_DNA"/>
</dbReference>
<evidence type="ECO:0000313" key="3">
    <source>
        <dbReference type="EMBL" id="PEN05229.1"/>
    </source>
</evidence>
<organism evidence="3 4">
    <name type="scientific">Longimonas halophila</name>
    <dbReference type="NCBI Taxonomy" id="1469170"/>
    <lineage>
        <taxon>Bacteria</taxon>
        <taxon>Pseudomonadati</taxon>
        <taxon>Rhodothermota</taxon>
        <taxon>Rhodothermia</taxon>
        <taxon>Rhodothermales</taxon>
        <taxon>Salisaetaceae</taxon>
        <taxon>Longimonas</taxon>
    </lineage>
</organism>
<gene>
    <name evidence="3" type="ORF">CRI93_13545</name>
</gene>
<evidence type="ECO:0000256" key="2">
    <source>
        <dbReference type="SAM" id="SignalP"/>
    </source>
</evidence>